<keyword evidence="4" id="KW-0547">Nucleotide-binding</keyword>
<dbReference type="InterPro" id="IPR044145">
    <property type="entry name" value="IF2_II"/>
</dbReference>
<dbReference type="FunFam" id="2.40.30.10:FF:000008">
    <property type="entry name" value="Translation initiation factor IF-2"/>
    <property type="match status" value="1"/>
</dbReference>
<dbReference type="NCBIfam" id="TIGR00231">
    <property type="entry name" value="small_GTP"/>
    <property type="match status" value="1"/>
</dbReference>
<keyword evidence="3" id="KW-0396">Initiation factor</keyword>
<dbReference type="Gene3D" id="2.40.30.10">
    <property type="entry name" value="Translation factors"/>
    <property type="match status" value="2"/>
</dbReference>
<gene>
    <name evidence="12" type="ORF">OCBIM_22010253mg</name>
</gene>
<name>A0A0L8IFU8_OCTBM</name>
<evidence type="ECO:0000256" key="7">
    <source>
        <dbReference type="ARBA" id="ARBA00023128"/>
    </source>
</evidence>
<dbReference type="CDD" id="cd03702">
    <property type="entry name" value="IF2_mtIF2_II"/>
    <property type="match status" value="1"/>
</dbReference>
<dbReference type="OMA" id="TIVCYQI"/>
<dbReference type="FunFam" id="3.40.50.300:FF:000019">
    <property type="entry name" value="Translation initiation factor IF-2"/>
    <property type="match status" value="1"/>
</dbReference>
<evidence type="ECO:0000256" key="5">
    <source>
        <dbReference type="ARBA" id="ARBA00022917"/>
    </source>
</evidence>
<dbReference type="InterPro" id="IPR009000">
    <property type="entry name" value="Transl_B-barrel_sf"/>
</dbReference>
<evidence type="ECO:0000256" key="3">
    <source>
        <dbReference type="ARBA" id="ARBA00022540"/>
    </source>
</evidence>
<keyword evidence="5" id="KW-0648">Protein biosynthesis</keyword>
<proteinExistence type="inferred from homology"/>
<accession>A0A0L8IFU8</accession>
<protein>
    <recommendedName>
        <fullName evidence="10">Translation initiation factor IF-2, mitochondrial</fullName>
    </recommendedName>
</protein>
<evidence type="ECO:0000256" key="9">
    <source>
        <dbReference type="ARBA" id="ARBA00025162"/>
    </source>
</evidence>
<dbReference type="AlphaFoldDB" id="A0A0L8IFU8"/>
<dbReference type="Gene3D" id="3.40.50.300">
    <property type="entry name" value="P-loop containing nucleotide triphosphate hydrolases"/>
    <property type="match status" value="1"/>
</dbReference>
<evidence type="ECO:0000256" key="8">
    <source>
        <dbReference type="ARBA" id="ARBA00023134"/>
    </source>
</evidence>
<dbReference type="GO" id="GO:0003924">
    <property type="term" value="F:GTPase activity"/>
    <property type="evidence" value="ECO:0007669"/>
    <property type="project" value="InterPro"/>
</dbReference>
<comment type="function">
    <text evidence="9">One of the essential components for the initiation of protein synthesis. Protects formylmethionyl-tRNA from spontaneous hydrolysis and promotes its binding to the 30S ribosomal subunits. Also involved in the hydrolysis of GTP during the formation of the 70S ribosomal complex.</text>
</comment>
<dbReference type="InterPro" id="IPR005225">
    <property type="entry name" value="Small_GTP-bd"/>
</dbReference>
<dbReference type="InterPro" id="IPR023115">
    <property type="entry name" value="TIF_IF2_dom3"/>
</dbReference>
<dbReference type="SUPFAM" id="SSF50447">
    <property type="entry name" value="Translation proteins"/>
    <property type="match status" value="2"/>
</dbReference>
<dbReference type="SUPFAM" id="SSF52156">
    <property type="entry name" value="Initiation factor IF2/eIF5b, domain 3"/>
    <property type="match status" value="1"/>
</dbReference>
<dbReference type="SUPFAM" id="SSF52540">
    <property type="entry name" value="P-loop containing nucleoside triphosphate hydrolases"/>
    <property type="match status" value="1"/>
</dbReference>
<dbReference type="InterPro" id="IPR036925">
    <property type="entry name" value="TIF_IF2_dom3_sf"/>
</dbReference>
<keyword evidence="7" id="KW-0496">Mitochondrion</keyword>
<evidence type="ECO:0000313" key="12">
    <source>
        <dbReference type="EMBL" id="KOF99885.1"/>
    </source>
</evidence>
<dbReference type="EMBL" id="KQ415873">
    <property type="protein sequence ID" value="KOF99885.1"/>
    <property type="molecule type" value="Genomic_DNA"/>
</dbReference>
<dbReference type="OrthoDB" id="361630at2759"/>
<dbReference type="PANTHER" id="PTHR43381">
    <property type="entry name" value="TRANSLATION INITIATION FACTOR IF-2-RELATED"/>
    <property type="match status" value="1"/>
</dbReference>
<dbReference type="InterPro" id="IPR000795">
    <property type="entry name" value="T_Tr_GTP-bd_dom"/>
</dbReference>
<dbReference type="Pfam" id="PF22042">
    <property type="entry name" value="EF-G_D2"/>
    <property type="match status" value="1"/>
</dbReference>
<dbReference type="STRING" id="37653.A0A0L8IFU8"/>
<dbReference type="InterPro" id="IPR053905">
    <property type="entry name" value="EF-G-like_DII"/>
</dbReference>
<evidence type="ECO:0000256" key="6">
    <source>
        <dbReference type="ARBA" id="ARBA00022946"/>
    </source>
</evidence>
<evidence type="ECO:0000259" key="11">
    <source>
        <dbReference type="PROSITE" id="PS51722"/>
    </source>
</evidence>
<keyword evidence="8" id="KW-0342">GTP-binding</keyword>
<evidence type="ECO:0000256" key="10">
    <source>
        <dbReference type="ARBA" id="ARBA00044200"/>
    </source>
</evidence>
<dbReference type="FunFam" id="3.40.50.10050:FF:000001">
    <property type="entry name" value="Translation initiation factor IF-2"/>
    <property type="match status" value="1"/>
</dbReference>
<keyword evidence="6" id="KW-0809">Transit peptide</keyword>
<dbReference type="GO" id="GO:0003743">
    <property type="term" value="F:translation initiation factor activity"/>
    <property type="evidence" value="ECO:0007669"/>
    <property type="project" value="UniProtKB-KW"/>
</dbReference>
<dbReference type="GO" id="GO:0005525">
    <property type="term" value="F:GTP binding"/>
    <property type="evidence" value="ECO:0007669"/>
    <property type="project" value="UniProtKB-KW"/>
</dbReference>
<dbReference type="FunFam" id="2.40.30.10:FF:000007">
    <property type="entry name" value="Translation initiation factor IF-2"/>
    <property type="match status" value="1"/>
</dbReference>
<dbReference type="HAMAP" id="MF_00100_B">
    <property type="entry name" value="IF_2_B"/>
    <property type="match status" value="1"/>
</dbReference>
<comment type="similarity">
    <text evidence="2">Belongs to the TRAFAC class translation factor GTPase superfamily. Classic translation factor GTPase family. IF-2 subfamily.</text>
</comment>
<dbReference type="Pfam" id="PF11987">
    <property type="entry name" value="IF-2"/>
    <property type="match status" value="1"/>
</dbReference>
<evidence type="ECO:0000256" key="1">
    <source>
        <dbReference type="ARBA" id="ARBA00004173"/>
    </source>
</evidence>
<dbReference type="GO" id="GO:0005739">
    <property type="term" value="C:mitochondrion"/>
    <property type="evidence" value="ECO:0007669"/>
    <property type="project" value="UniProtKB-SubCell"/>
</dbReference>
<evidence type="ECO:0000256" key="4">
    <source>
        <dbReference type="ARBA" id="ARBA00022741"/>
    </source>
</evidence>
<dbReference type="PROSITE" id="PS51722">
    <property type="entry name" value="G_TR_2"/>
    <property type="match status" value="1"/>
</dbReference>
<dbReference type="Pfam" id="PF00009">
    <property type="entry name" value="GTP_EFTU"/>
    <property type="match status" value="1"/>
</dbReference>
<dbReference type="PANTHER" id="PTHR43381:SF20">
    <property type="entry name" value="TRANSLATION INITIATION FACTOR IF-2, MITOCHONDRIAL"/>
    <property type="match status" value="1"/>
</dbReference>
<feature type="domain" description="Tr-type G" evidence="11">
    <location>
        <begin position="159"/>
        <end position="327"/>
    </location>
</feature>
<dbReference type="InterPro" id="IPR027417">
    <property type="entry name" value="P-loop_NTPase"/>
</dbReference>
<sequence length="698" mass="78533">MAHGRILSLLLQIERHVMFKAIKSTDVLLNSRNVLKRQLYMSSPVYFAKRKKKLDPVRFKPKPLDKDAKVVPISPNMTVAELAKALEKDTDHVFEALTFVKDGDNYEYVNNVIDDIEVIKGVVKKSGMKWSPAPKRITKEKENKDFVRQEPSLPDSLIKRPPVVTIMGHVDHGKTTLLDSLRKTNVVSTEFGGITQHIGAFSVSLPSKEKITFLDTPGHAAFFAMRARGALLTDIVVLVVAADDGVMQQTIESIKHAQNFKVPLIIAINKIDKPGVDIEKCKRELLSYEVIVEDLGGEVPVVPVSALKGTNLIDLCENIVALAEILELKGDPTGFVEGHVVESYTDLHRGKLATVIVERGTLKRGACLIAGPAWAKVRAMFDERGQLVQAAGPSTPVEVIGWRELPNAGEEIFQVSTEQRLKEIINWRKQQQMEQKIENDQVFIDQKRLEHQIVYEAELQKRREAGRKRKIWKMKTKETITSYEGPQLSIVLKGDVDGSLEAIMDTLDTYKSQACRLDFLHYGIGSITENDVEMAAAFEGIIYGFNVSIPDSVAKLAKAKKVPVNLHKVIYKLFDDLKDRLSEQLPLLTKEEIVGEANILEIFQVTVKKKKHPVAGCLCTKGKLMRNLKFKVLHNDEVIFDGNIASMKHFKHEVDTIKTDFECGISLEDLTIQFQRGDKLICYKEIQKPQTIKWDVGF</sequence>
<dbReference type="InterPro" id="IPR000178">
    <property type="entry name" value="TF_IF2_bacterial-like"/>
</dbReference>
<dbReference type="CDD" id="cd01887">
    <property type="entry name" value="IF2_eIF5B"/>
    <property type="match status" value="1"/>
</dbReference>
<organism evidence="12">
    <name type="scientific">Octopus bimaculoides</name>
    <name type="common">California two-spotted octopus</name>
    <dbReference type="NCBI Taxonomy" id="37653"/>
    <lineage>
        <taxon>Eukaryota</taxon>
        <taxon>Metazoa</taxon>
        <taxon>Spiralia</taxon>
        <taxon>Lophotrochozoa</taxon>
        <taxon>Mollusca</taxon>
        <taxon>Cephalopoda</taxon>
        <taxon>Coleoidea</taxon>
        <taxon>Octopodiformes</taxon>
        <taxon>Octopoda</taxon>
        <taxon>Incirrata</taxon>
        <taxon>Octopodidae</taxon>
        <taxon>Octopus</taxon>
    </lineage>
</organism>
<evidence type="ECO:0000256" key="2">
    <source>
        <dbReference type="ARBA" id="ARBA00007733"/>
    </source>
</evidence>
<dbReference type="KEGG" id="obi:106870599"/>
<dbReference type="CDD" id="cd03692">
    <property type="entry name" value="mtIF2_IVc"/>
    <property type="match status" value="1"/>
</dbReference>
<dbReference type="Gene3D" id="3.40.50.10050">
    <property type="entry name" value="Translation initiation factor IF- 2, domain 3"/>
    <property type="match status" value="1"/>
</dbReference>
<reference evidence="12" key="1">
    <citation type="submission" date="2015-07" db="EMBL/GenBank/DDBJ databases">
        <title>MeaNS - Measles Nucleotide Surveillance Program.</title>
        <authorList>
            <person name="Tran T."/>
            <person name="Druce J."/>
        </authorList>
    </citation>
    <scope>NUCLEOTIDE SEQUENCE</scope>
    <source>
        <strain evidence="12">UCB-OBI-ISO-001</strain>
        <tissue evidence="12">Gonad</tissue>
    </source>
</reference>
<dbReference type="InterPro" id="IPR015760">
    <property type="entry name" value="TIF_IF2"/>
</dbReference>
<comment type="subcellular location">
    <subcellularLocation>
        <location evidence="1">Mitochondrion</location>
    </subcellularLocation>
</comment>